<dbReference type="InterPro" id="IPR036465">
    <property type="entry name" value="vWFA_dom_sf"/>
</dbReference>
<accession>A0A5C8ZP48</accession>
<keyword evidence="1" id="KW-0472">Membrane</keyword>
<dbReference type="Pfam" id="PF00092">
    <property type="entry name" value="VWA"/>
    <property type="match status" value="1"/>
</dbReference>
<evidence type="ECO:0000259" key="2">
    <source>
        <dbReference type="PROSITE" id="PS50234"/>
    </source>
</evidence>
<feature type="transmembrane region" description="Helical" evidence="1">
    <location>
        <begin position="407"/>
        <end position="426"/>
    </location>
</feature>
<dbReference type="AlphaFoldDB" id="A0A5C8ZP48"/>
<dbReference type="PANTHER" id="PTHR22550">
    <property type="entry name" value="SPORE GERMINATION PROTEIN"/>
    <property type="match status" value="1"/>
</dbReference>
<feature type="transmembrane region" description="Helical" evidence="1">
    <location>
        <begin position="62"/>
        <end position="80"/>
    </location>
</feature>
<keyword evidence="4" id="KW-1185">Reference proteome</keyword>
<dbReference type="InterPro" id="IPR002035">
    <property type="entry name" value="VWF_A"/>
</dbReference>
<keyword evidence="1" id="KW-0812">Transmembrane</keyword>
<feature type="transmembrane region" description="Helical" evidence="1">
    <location>
        <begin position="301"/>
        <end position="322"/>
    </location>
</feature>
<dbReference type="PANTHER" id="PTHR22550:SF18">
    <property type="entry name" value="VWFA DOMAIN-CONTAINING PROTEIN"/>
    <property type="match status" value="1"/>
</dbReference>
<feature type="domain" description="VWFA" evidence="2">
    <location>
        <begin position="97"/>
        <end position="281"/>
    </location>
</feature>
<evidence type="ECO:0000256" key="1">
    <source>
        <dbReference type="SAM" id="Phobius"/>
    </source>
</evidence>
<dbReference type="Pfam" id="PF13519">
    <property type="entry name" value="VWA_2"/>
    <property type="match status" value="1"/>
</dbReference>
<gene>
    <name evidence="3" type="ORF">FVW59_17620</name>
</gene>
<protein>
    <submittedName>
        <fullName evidence="3">VWA domain-containing protein</fullName>
    </submittedName>
</protein>
<dbReference type="SMART" id="SM00327">
    <property type="entry name" value="VWA"/>
    <property type="match status" value="1"/>
</dbReference>
<feature type="transmembrane region" description="Helical" evidence="1">
    <location>
        <begin position="331"/>
        <end position="348"/>
    </location>
</feature>
<comment type="caution">
    <text evidence="3">The sequence shown here is derived from an EMBL/GenBank/DDBJ whole genome shotgun (WGS) entry which is preliminary data.</text>
</comment>
<name>A0A5C8ZP48_9GAMM</name>
<dbReference type="InterPro" id="IPR050768">
    <property type="entry name" value="UPF0353/GerABKA_families"/>
</dbReference>
<feature type="transmembrane region" description="Helical" evidence="1">
    <location>
        <begin position="354"/>
        <end position="372"/>
    </location>
</feature>
<dbReference type="OrthoDB" id="6206554at2"/>
<keyword evidence="1" id="KW-1133">Transmembrane helix</keyword>
<dbReference type="EMBL" id="VRYZ01000009">
    <property type="protein sequence ID" value="TXS89337.1"/>
    <property type="molecule type" value="Genomic_DNA"/>
</dbReference>
<dbReference type="PROSITE" id="PS50234">
    <property type="entry name" value="VWFA"/>
    <property type="match status" value="1"/>
</dbReference>
<evidence type="ECO:0000313" key="4">
    <source>
        <dbReference type="Proteomes" id="UP000321933"/>
    </source>
</evidence>
<evidence type="ECO:0000313" key="3">
    <source>
        <dbReference type="EMBL" id="TXS89337.1"/>
    </source>
</evidence>
<dbReference type="SUPFAM" id="SSF53300">
    <property type="entry name" value="vWA-like"/>
    <property type="match status" value="2"/>
</dbReference>
<dbReference type="Gene3D" id="3.40.50.410">
    <property type="entry name" value="von Willebrand factor, type A domain"/>
    <property type="match status" value="2"/>
</dbReference>
<sequence length="653" mass="71145">MSNLTLAHPWLLLLLPLPLLFWWLVPPHSEPRRGLVVPFLPRLAAVVGRDPSRGAAVARGSLLRWLVVWFCWLCAVVAVARPQVIEPPITREQPVRDLLLAVDLSGSMATRDFTDASGETVDRLTAVKAVLDDFLARRQGDRVGLIFFGSAAFVQAPFTEDLQVCRELLDEAQVRMAGPQTAFGDALGLAINVFERSTVKERVLIALTDGNDTSSQVPPEKAAQIAADKGIVIHTVAVGDPRAAGEDALDEVTLKKVSAATDGLYSHATDRSQLQAIYDQLNALETRQVDTLSQRPRRDVYWWPLALSLIVSIGYLGAGLLWRQRLAARHLGGAGLAAAAPAGLLTAIEQFHFIRPEWLLALFPALLLWWGLQRQSDAGRAWRGIIDPHLLAQLWGSEQRRRRFGPLAWIGLSWLLLIIAIAGPSWTHEPSPFADDTAALAIVVKVSPSMETEDVQPSRLERATLKIHDLLEARGKAKTALIAYAGSAHRVMPATGDAGIINTFAQALTPEIMPETGDAAAEALALAEQSLAEAGGGSILWITDSIAPEQAGPLADWRKTSKVRVRLWPPLLPGKERDDLEKQASAVRASLQTLSADDSDVQALANAARFAQSFGSDGQTRWAESGYWLTPLLVLMTLLYFRRGWMVPRGVGA</sequence>
<dbReference type="RefSeq" id="WP_148065699.1">
    <property type="nucleotide sequence ID" value="NZ_VRYZ01000009.1"/>
</dbReference>
<proteinExistence type="predicted"/>
<feature type="transmembrane region" description="Helical" evidence="1">
    <location>
        <begin position="6"/>
        <end position="25"/>
    </location>
</feature>
<dbReference type="Proteomes" id="UP000321933">
    <property type="component" value="Unassembled WGS sequence"/>
</dbReference>
<reference evidence="3 4" key="1">
    <citation type="submission" date="2019-08" db="EMBL/GenBank/DDBJ databases">
        <title>Parahaliea maris sp. nov., isolated from the surface seawater.</title>
        <authorList>
            <person name="Liu Y."/>
        </authorList>
    </citation>
    <scope>NUCLEOTIDE SEQUENCE [LARGE SCALE GENOMIC DNA]</scope>
    <source>
        <strain evidence="3 4">S2-26</strain>
    </source>
</reference>
<organism evidence="3 4">
    <name type="scientific">Parahaliea aestuarii</name>
    <dbReference type="NCBI Taxonomy" id="1852021"/>
    <lineage>
        <taxon>Bacteria</taxon>
        <taxon>Pseudomonadati</taxon>
        <taxon>Pseudomonadota</taxon>
        <taxon>Gammaproteobacteria</taxon>
        <taxon>Cellvibrionales</taxon>
        <taxon>Halieaceae</taxon>
        <taxon>Parahaliea</taxon>
    </lineage>
</organism>